<dbReference type="AlphaFoldDB" id="A0A9X1U4B6"/>
<evidence type="ECO:0000313" key="1">
    <source>
        <dbReference type="EMBL" id="MCF2514031.1"/>
    </source>
</evidence>
<dbReference type="EMBL" id="JAKFGM010000001">
    <property type="protein sequence ID" value="MCF2514031.1"/>
    <property type="molecule type" value="Genomic_DNA"/>
</dbReference>
<protein>
    <submittedName>
        <fullName evidence="1">Peptidase inhibitor I78</fullName>
    </submittedName>
</protein>
<dbReference type="InterPro" id="IPR021719">
    <property type="entry name" value="Prot_inh_I78"/>
</dbReference>
<proteinExistence type="predicted"/>
<gene>
    <name evidence="1" type="ORF">LVY65_02960</name>
</gene>
<organism evidence="1 2">
    <name type="scientific">Sphingomonas cremea</name>
    <dbReference type="NCBI Taxonomy" id="2904799"/>
    <lineage>
        <taxon>Bacteria</taxon>
        <taxon>Pseudomonadati</taxon>
        <taxon>Pseudomonadota</taxon>
        <taxon>Alphaproteobacteria</taxon>
        <taxon>Sphingomonadales</taxon>
        <taxon>Sphingomonadaceae</taxon>
        <taxon>Sphingomonas</taxon>
    </lineage>
</organism>
<keyword evidence="2" id="KW-1185">Reference proteome</keyword>
<dbReference type="RefSeq" id="WP_235066516.1">
    <property type="nucleotide sequence ID" value="NZ_JAKFGM010000001.1"/>
</dbReference>
<name>A0A9X1U4B6_9SPHN</name>
<reference evidence="1" key="1">
    <citation type="submission" date="2022-01" db="EMBL/GenBank/DDBJ databases">
        <authorList>
            <person name="Jo J.-H."/>
            <person name="Im W.-T."/>
        </authorList>
    </citation>
    <scope>NUCLEOTIDE SEQUENCE</scope>
    <source>
        <strain evidence="1">G124</strain>
    </source>
</reference>
<comment type="caution">
    <text evidence="1">The sequence shown here is derived from an EMBL/GenBank/DDBJ whole genome shotgun (WGS) entry which is preliminary data.</text>
</comment>
<accession>A0A9X1U4B6</accession>
<dbReference type="Proteomes" id="UP001139410">
    <property type="component" value="Unassembled WGS sequence"/>
</dbReference>
<dbReference type="Gene3D" id="3.30.10.10">
    <property type="entry name" value="Trypsin Inhibitor V, subunit A"/>
    <property type="match status" value="1"/>
</dbReference>
<dbReference type="Pfam" id="PF11720">
    <property type="entry name" value="Inhibitor_I78"/>
    <property type="match status" value="1"/>
</dbReference>
<evidence type="ECO:0000313" key="2">
    <source>
        <dbReference type="Proteomes" id="UP001139410"/>
    </source>
</evidence>
<sequence length="96" mass="10221">MHRPIIALAMIPLAACTIAESKPVDGMPMAACRQEKLDSFLGQPASQELGARILAASGSRVIRWVPKGGAVTMDFRADRVTVALDEANRVERASCG</sequence>